<evidence type="ECO:0000256" key="1">
    <source>
        <dbReference type="ARBA" id="ARBA00022729"/>
    </source>
</evidence>
<feature type="domain" description="Solute-binding protein family 3/N-terminal" evidence="2">
    <location>
        <begin position="3"/>
        <end position="141"/>
    </location>
</feature>
<evidence type="ECO:0000313" key="3">
    <source>
        <dbReference type="EMBL" id="TWI71158.1"/>
    </source>
</evidence>
<sequence>MEYVPWARAEHGVKEGTYDILPPTWMTDERKKYLHFSEPYAVNQIKFIKKKDDPFEYSDLNSLKDKTVGTIRGYGYGDAFLQATHFERDVANDLISNVRKLLANRIDLTLEDEIVARVRLAQENPDLLKEISFTRNAISQNPLFMWPQA</sequence>
<reference evidence="3 4" key="1">
    <citation type="submission" date="2019-07" db="EMBL/GenBank/DDBJ databases">
        <title>Genome sequencing of 100 strains of the haloalkaliphilic chemolithoautotrophic sulfur-oxidizing bacterium Thioalkalivibrio.</title>
        <authorList>
            <person name="Muyzer G."/>
        </authorList>
    </citation>
    <scope>NUCLEOTIDE SEQUENCE [LARGE SCALE GENOMIC DNA]</scope>
    <source>
        <strain evidence="3 4">ASO4-4</strain>
    </source>
</reference>
<dbReference type="Proteomes" id="UP000318307">
    <property type="component" value="Unassembled WGS sequence"/>
</dbReference>
<dbReference type="AlphaFoldDB" id="A0A562RQ64"/>
<keyword evidence="1" id="KW-0732">Signal</keyword>
<gene>
    <name evidence="3" type="ORF">LZ24_02123</name>
</gene>
<dbReference type="PANTHER" id="PTHR35936:SF25">
    <property type="entry name" value="ABC TRANSPORTER SUBSTRATE-BINDING PROTEIN"/>
    <property type="match status" value="1"/>
</dbReference>
<evidence type="ECO:0000313" key="4">
    <source>
        <dbReference type="Proteomes" id="UP000318307"/>
    </source>
</evidence>
<comment type="caution">
    <text evidence="3">The sequence shown here is derived from an EMBL/GenBank/DDBJ whole genome shotgun (WGS) entry which is preliminary data.</text>
</comment>
<organism evidence="3 4">
    <name type="scientific">Desulfobotulus alkaliphilus</name>
    <dbReference type="NCBI Taxonomy" id="622671"/>
    <lineage>
        <taxon>Bacteria</taxon>
        <taxon>Pseudomonadati</taxon>
        <taxon>Thermodesulfobacteriota</taxon>
        <taxon>Desulfobacteria</taxon>
        <taxon>Desulfobacterales</taxon>
        <taxon>Desulfobacteraceae</taxon>
        <taxon>Desulfobotulus</taxon>
    </lineage>
</organism>
<name>A0A562RQ64_9BACT</name>
<proteinExistence type="predicted"/>
<dbReference type="EMBL" id="VLLC01000015">
    <property type="protein sequence ID" value="TWI71158.1"/>
    <property type="molecule type" value="Genomic_DNA"/>
</dbReference>
<dbReference type="PANTHER" id="PTHR35936">
    <property type="entry name" value="MEMBRANE-BOUND LYTIC MUREIN TRANSGLYCOSYLASE F"/>
    <property type="match status" value="1"/>
</dbReference>
<evidence type="ECO:0000259" key="2">
    <source>
        <dbReference type="Pfam" id="PF00497"/>
    </source>
</evidence>
<accession>A0A562RQ64</accession>
<dbReference type="InterPro" id="IPR001638">
    <property type="entry name" value="Solute-binding_3/MltF_N"/>
</dbReference>
<keyword evidence="4" id="KW-1185">Reference proteome</keyword>
<dbReference type="SUPFAM" id="SSF53850">
    <property type="entry name" value="Periplasmic binding protein-like II"/>
    <property type="match status" value="1"/>
</dbReference>
<protein>
    <submittedName>
        <fullName evidence="3">Polar amino acid transport system substrate-binding protein</fullName>
    </submittedName>
</protein>
<dbReference type="Pfam" id="PF00497">
    <property type="entry name" value="SBP_bac_3"/>
    <property type="match status" value="1"/>
</dbReference>
<dbReference type="Gene3D" id="3.40.190.10">
    <property type="entry name" value="Periplasmic binding protein-like II"/>
    <property type="match status" value="2"/>
</dbReference>